<evidence type="ECO:0000313" key="5">
    <source>
        <dbReference type="Proteomes" id="UP001431783"/>
    </source>
</evidence>
<gene>
    <name evidence="4" type="ORF">WA026_007886</name>
</gene>
<keyword evidence="1" id="KW-0862">Zinc</keyword>
<dbReference type="InterPro" id="IPR001878">
    <property type="entry name" value="Znf_CCHC"/>
</dbReference>
<sequence length="155" mass="17183">MNEEISTSSGHRVVNIACSSGHGTTAEFPQQSEQITYSKVLAHQQFPSGKQAIVFNVVEDVPTFEYALAYRIFLSVDNEACFKCKELGHIASKCPLKTITTEISNQVQESMTSETSESQSISHQNINENENPRLKRTISETLAPSPDIDTAEKFL</sequence>
<dbReference type="Proteomes" id="UP001431783">
    <property type="component" value="Unassembled WGS sequence"/>
</dbReference>
<evidence type="ECO:0000256" key="1">
    <source>
        <dbReference type="PROSITE-ProRule" id="PRU00047"/>
    </source>
</evidence>
<keyword evidence="5" id="KW-1185">Reference proteome</keyword>
<keyword evidence="1" id="KW-0863">Zinc-finger</keyword>
<reference evidence="4 5" key="1">
    <citation type="submission" date="2023-03" db="EMBL/GenBank/DDBJ databases">
        <title>Genome insight into feeding habits of ladybird beetles.</title>
        <authorList>
            <person name="Li H.-S."/>
            <person name="Huang Y.-H."/>
            <person name="Pang H."/>
        </authorList>
    </citation>
    <scope>NUCLEOTIDE SEQUENCE [LARGE SCALE GENOMIC DNA]</scope>
    <source>
        <strain evidence="4">SYSU_2023b</strain>
        <tissue evidence="4">Whole body</tissue>
    </source>
</reference>
<organism evidence="4 5">
    <name type="scientific">Henosepilachna vigintioctopunctata</name>
    <dbReference type="NCBI Taxonomy" id="420089"/>
    <lineage>
        <taxon>Eukaryota</taxon>
        <taxon>Metazoa</taxon>
        <taxon>Ecdysozoa</taxon>
        <taxon>Arthropoda</taxon>
        <taxon>Hexapoda</taxon>
        <taxon>Insecta</taxon>
        <taxon>Pterygota</taxon>
        <taxon>Neoptera</taxon>
        <taxon>Endopterygota</taxon>
        <taxon>Coleoptera</taxon>
        <taxon>Polyphaga</taxon>
        <taxon>Cucujiformia</taxon>
        <taxon>Coccinelloidea</taxon>
        <taxon>Coccinellidae</taxon>
        <taxon>Epilachninae</taxon>
        <taxon>Epilachnini</taxon>
        <taxon>Henosepilachna</taxon>
    </lineage>
</organism>
<feature type="region of interest" description="Disordered" evidence="2">
    <location>
        <begin position="107"/>
        <end position="155"/>
    </location>
</feature>
<feature type="domain" description="CCHC-type" evidence="3">
    <location>
        <begin position="81"/>
        <end position="95"/>
    </location>
</feature>
<dbReference type="AlphaFoldDB" id="A0AAW1U5T3"/>
<evidence type="ECO:0000259" key="3">
    <source>
        <dbReference type="PROSITE" id="PS50158"/>
    </source>
</evidence>
<dbReference type="EMBL" id="JARQZJ010000033">
    <property type="protein sequence ID" value="KAK9875495.1"/>
    <property type="molecule type" value="Genomic_DNA"/>
</dbReference>
<evidence type="ECO:0000313" key="4">
    <source>
        <dbReference type="EMBL" id="KAK9875495.1"/>
    </source>
</evidence>
<dbReference type="GO" id="GO:0003676">
    <property type="term" value="F:nucleic acid binding"/>
    <property type="evidence" value="ECO:0007669"/>
    <property type="project" value="InterPro"/>
</dbReference>
<feature type="compositionally biased region" description="Low complexity" evidence="2">
    <location>
        <begin position="108"/>
        <end position="122"/>
    </location>
</feature>
<accession>A0AAW1U5T3</accession>
<dbReference type="SMART" id="SM00343">
    <property type="entry name" value="ZnF_C2HC"/>
    <property type="match status" value="1"/>
</dbReference>
<dbReference type="InterPro" id="IPR036875">
    <property type="entry name" value="Znf_CCHC_sf"/>
</dbReference>
<evidence type="ECO:0000256" key="2">
    <source>
        <dbReference type="SAM" id="MobiDB-lite"/>
    </source>
</evidence>
<dbReference type="PROSITE" id="PS50158">
    <property type="entry name" value="ZF_CCHC"/>
    <property type="match status" value="1"/>
</dbReference>
<name>A0AAW1U5T3_9CUCU</name>
<dbReference type="SUPFAM" id="SSF57756">
    <property type="entry name" value="Retrovirus zinc finger-like domains"/>
    <property type="match status" value="1"/>
</dbReference>
<dbReference type="Gene3D" id="4.10.60.10">
    <property type="entry name" value="Zinc finger, CCHC-type"/>
    <property type="match status" value="1"/>
</dbReference>
<keyword evidence="1" id="KW-0479">Metal-binding</keyword>
<protein>
    <recommendedName>
        <fullName evidence="3">CCHC-type domain-containing protein</fullName>
    </recommendedName>
</protein>
<dbReference type="GO" id="GO:0008270">
    <property type="term" value="F:zinc ion binding"/>
    <property type="evidence" value="ECO:0007669"/>
    <property type="project" value="UniProtKB-KW"/>
</dbReference>
<dbReference type="Pfam" id="PF00098">
    <property type="entry name" value="zf-CCHC"/>
    <property type="match status" value="1"/>
</dbReference>
<comment type="caution">
    <text evidence="4">The sequence shown here is derived from an EMBL/GenBank/DDBJ whole genome shotgun (WGS) entry which is preliminary data.</text>
</comment>
<proteinExistence type="predicted"/>